<reference evidence="1" key="1">
    <citation type="submission" date="2024-03" db="EMBL/GenBank/DDBJ databases">
        <title>WGS assembly of Saponaria officinalis var. Norfolk2.</title>
        <authorList>
            <person name="Jenkins J."/>
            <person name="Shu S."/>
            <person name="Grimwood J."/>
            <person name="Barry K."/>
            <person name="Goodstein D."/>
            <person name="Schmutz J."/>
            <person name="Leebens-Mack J."/>
            <person name="Osbourn A."/>
        </authorList>
    </citation>
    <scope>NUCLEOTIDE SEQUENCE [LARGE SCALE GENOMIC DNA]</scope>
    <source>
        <strain evidence="1">JIC</strain>
    </source>
</reference>
<accession>A0AAW1J728</accession>
<dbReference type="EMBL" id="JBDFQZ010000008">
    <property type="protein sequence ID" value="KAK9698889.1"/>
    <property type="molecule type" value="Genomic_DNA"/>
</dbReference>
<sequence>MTMLNPAGLYNMTGFVNPAIISPRVRPFTSNTSMGTTTPCIPISNSPPFNPIDLSQNGLDDIVIDEQQNDEGNKKERVTLSMEEDIVLSKKELHGLWMSITFYH</sequence>
<gene>
    <name evidence="1" type="ORF">RND81_08G138100</name>
</gene>
<comment type="caution">
    <text evidence="1">The sequence shown here is derived from an EMBL/GenBank/DDBJ whole genome shotgun (WGS) entry which is preliminary data.</text>
</comment>
<organism evidence="1 2">
    <name type="scientific">Saponaria officinalis</name>
    <name type="common">Common soapwort</name>
    <name type="synonym">Lychnis saponaria</name>
    <dbReference type="NCBI Taxonomy" id="3572"/>
    <lineage>
        <taxon>Eukaryota</taxon>
        <taxon>Viridiplantae</taxon>
        <taxon>Streptophyta</taxon>
        <taxon>Embryophyta</taxon>
        <taxon>Tracheophyta</taxon>
        <taxon>Spermatophyta</taxon>
        <taxon>Magnoliopsida</taxon>
        <taxon>eudicotyledons</taxon>
        <taxon>Gunneridae</taxon>
        <taxon>Pentapetalae</taxon>
        <taxon>Caryophyllales</taxon>
        <taxon>Caryophyllaceae</taxon>
        <taxon>Caryophylleae</taxon>
        <taxon>Saponaria</taxon>
    </lineage>
</organism>
<evidence type="ECO:0000313" key="1">
    <source>
        <dbReference type="EMBL" id="KAK9698889.1"/>
    </source>
</evidence>
<keyword evidence="2" id="KW-1185">Reference proteome</keyword>
<dbReference type="Proteomes" id="UP001443914">
    <property type="component" value="Unassembled WGS sequence"/>
</dbReference>
<protein>
    <submittedName>
        <fullName evidence="1">Uncharacterized protein</fullName>
    </submittedName>
</protein>
<name>A0AAW1J728_SAPOF</name>
<proteinExistence type="predicted"/>
<dbReference type="AlphaFoldDB" id="A0AAW1J728"/>
<evidence type="ECO:0000313" key="2">
    <source>
        <dbReference type="Proteomes" id="UP001443914"/>
    </source>
</evidence>